<dbReference type="InterPro" id="IPR032533">
    <property type="entry name" value="DUF4954"/>
</dbReference>
<dbReference type="KEGG" id="scn:Solca_1901"/>
<name>H8KQU0_SOLCM</name>
<organism evidence="2 3">
    <name type="scientific">Solitalea canadensis (strain ATCC 29591 / DSM 3403 / JCM 21819 / LMG 8368 / NBRC 15130 / NCIMB 12057 / USAM 9D)</name>
    <name type="common">Flexibacter canadensis</name>
    <dbReference type="NCBI Taxonomy" id="929556"/>
    <lineage>
        <taxon>Bacteria</taxon>
        <taxon>Pseudomonadati</taxon>
        <taxon>Bacteroidota</taxon>
        <taxon>Sphingobacteriia</taxon>
        <taxon>Sphingobacteriales</taxon>
        <taxon>Sphingobacteriaceae</taxon>
        <taxon>Solitalea</taxon>
    </lineage>
</organism>
<accession>H8KQU0</accession>
<proteinExistence type="predicted"/>
<dbReference type="Gene3D" id="2.160.10.10">
    <property type="entry name" value="Hexapeptide repeat proteins"/>
    <property type="match status" value="1"/>
</dbReference>
<evidence type="ECO:0000313" key="2">
    <source>
        <dbReference type="EMBL" id="AFD06961.1"/>
    </source>
</evidence>
<reference evidence="2" key="1">
    <citation type="submission" date="2012-02" db="EMBL/GenBank/DDBJ databases">
        <title>The complete genome of Solitalea canadensis DSM 3403.</title>
        <authorList>
            <consortium name="US DOE Joint Genome Institute (JGI-PGF)"/>
            <person name="Lucas S."/>
            <person name="Copeland A."/>
            <person name="Lapidus A."/>
            <person name="Glavina del Rio T."/>
            <person name="Dalin E."/>
            <person name="Tice H."/>
            <person name="Bruce D."/>
            <person name="Goodwin L."/>
            <person name="Pitluck S."/>
            <person name="Peters L."/>
            <person name="Ovchinnikova G."/>
            <person name="Lu M."/>
            <person name="Kyrpides N."/>
            <person name="Mavromatis K."/>
            <person name="Ivanova N."/>
            <person name="Brettin T."/>
            <person name="Detter J.C."/>
            <person name="Han C."/>
            <person name="Larimer F."/>
            <person name="Land M."/>
            <person name="Hauser L."/>
            <person name="Markowitz V."/>
            <person name="Cheng J.-F."/>
            <person name="Hugenholtz P."/>
            <person name="Woyke T."/>
            <person name="Wu D."/>
            <person name="Spring S."/>
            <person name="Schroeder M."/>
            <person name="Kopitz M."/>
            <person name="Brambilla E."/>
            <person name="Klenk H.-P."/>
            <person name="Eisen J.A."/>
        </authorList>
    </citation>
    <scope>NUCLEOTIDE SEQUENCE</scope>
    <source>
        <strain evidence="2">DSM 3403</strain>
    </source>
</reference>
<sequence length="735" mass="84276">MALIKKDSMLQLGHNFISGDQIPEGKDEYYLRFEQSNSNNYRQLRRDEIQLLQANQNLSDDWNNLLVTDKFNPSFVRNCNFYGLVRIGDLEEYFLEYHDMRYPVGLYNSTIVSCDLGNNVSLNNVNYVSHYIIGNESILFNVNELQVSNYSKFGNGILKKGEDENVRIWLEICNENGGRKILPFDGMLTSDAFLWSKYRDDDELMHKFVEITENQFSATRGFYGTIGEQCVIKNCQIIKDVIIGNGAYIKGANKLKNLTINSSFESRTQIGEGVELVNGIIGFGCKIFYGVKAVRFSLGNNSSLKYGARLINSILGENSTISCCEVLNCLIYPGHEQHHNNSFLIAATVLGQSNIAAGATIGSNHNSRANDGEIVTGRGFWPGLCVSLKHNSKFASFTLLAKGSYPAELNISLPFSLVSINEREDLLQIIPAYWWMYNMYALARNSWKYHARDARKIRYQEFEFDYLAPDTIEEIFEALSLLENWVGADRSRKKDLNGQAGAGYEEIGRATLLNSSKKLNQIEVLGGIVEANSRKTVILKPSEAYNSYREMIHYFAIKTVIEYSRTHKLANLNQIIARLGEGQRSKWINLGGQLVSENDVAELKSKIKDGSLDNWNKIHDHYNYLHRFYEQRKAEYAFAVLKDLHLTRTAVDIENKWNEWLDWAIEIAEKVKDRTFDSRNKDYMNEFRKLPYDNEKEMEMVLGNINDNEFIKTVQTSYLHFLEHVVQYKFPVNAL</sequence>
<dbReference type="RefSeq" id="WP_014680188.1">
    <property type="nucleotide sequence ID" value="NC_017770.1"/>
</dbReference>
<dbReference type="EMBL" id="CP003349">
    <property type="protein sequence ID" value="AFD06961.1"/>
    <property type="molecule type" value="Genomic_DNA"/>
</dbReference>
<keyword evidence="3" id="KW-1185">Reference proteome</keyword>
<feature type="domain" description="DUF4954" evidence="1">
    <location>
        <begin position="41"/>
        <end position="484"/>
    </location>
</feature>
<dbReference type="Proteomes" id="UP000007590">
    <property type="component" value="Chromosome"/>
</dbReference>
<protein>
    <recommendedName>
        <fullName evidence="1">DUF4954 domain-containing protein</fullName>
    </recommendedName>
</protein>
<dbReference type="AlphaFoldDB" id="H8KQU0"/>
<gene>
    <name evidence="2" type="ordered locus">Solca_1901</name>
</gene>
<evidence type="ECO:0000313" key="3">
    <source>
        <dbReference type="Proteomes" id="UP000007590"/>
    </source>
</evidence>
<dbReference type="Pfam" id="PF16314">
    <property type="entry name" value="DUF4954"/>
    <property type="match status" value="1"/>
</dbReference>
<dbReference type="HOGENOM" id="CLU_382600_0_0_10"/>
<dbReference type="STRING" id="929556.Solca_1901"/>
<dbReference type="InterPro" id="IPR011004">
    <property type="entry name" value="Trimer_LpxA-like_sf"/>
</dbReference>
<dbReference type="eggNOG" id="COG1207">
    <property type="taxonomic scope" value="Bacteria"/>
</dbReference>
<evidence type="ECO:0000259" key="1">
    <source>
        <dbReference type="Pfam" id="PF16314"/>
    </source>
</evidence>
<dbReference type="OrthoDB" id="908418at2"/>
<dbReference type="SUPFAM" id="SSF51161">
    <property type="entry name" value="Trimeric LpxA-like enzymes"/>
    <property type="match status" value="1"/>
</dbReference>